<evidence type="ECO:0000313" key="3">
    <source>
        <dbReference type="Proteomes" id="UP000652761"/>
    </source>
</evidence>
<evidence type="ECO:0000256" key="1">
    <source>
        <dbReference type="SAM" id="MobiDB-lite"/>
    </source>
</evidence>
<dbReference type="Proteomes" id="UP000652761">
    <property type="component" value="Unassembled WGS sequence"/>
</dbReference>
<evidence type="ECO:0008006" key="4">
    <source>
        <dbReference type="Google" id="ProtNLM"/>
    </source>
</evidence>
<gene>
    <name evidence="2" type="ORF">Taro_010559</name>
</gene>
<keyword evidence="3" id="KW-1185">Reference proteome</keyword>
<organism evidence="2 3">
    <name type="scientific">Colocasia esculenta</name>
    <name type="common">Wild taro</name>
    <name type="synonym">Arum esculentum</name>
    <dbReference type="NCBI Taxonomy" id="4460"/>
    <lineage>
        <taxon>Eukaryota</taxon>
        <taxon>Viridiplantae</taxon>
        <taxon>Streptophyta</taxon>
        <taxon>Embryophyta</taxon>
        <taxon>Tracheophyta</taxon>
        <taxon>Spermatophyta</taxon>
        <taxon>Magnoliopsida</taxon>
        <taxon>Liliopsida</taxon>
        <taxon>Araceae</taxon>
        <taxon>Aroideae</taxon>
        <taxon>Colocasieae</taxon>
        <taxon>Colocasia</taxon>
    </lineage>
</organism>
<name>A0A843U7X0_COLES</name>
<dbReference type="EMBL" id="NMUH01000384">
    <property type="protein sequence ID" value="MQL78137.1"/>
    <property type="molecule type" value="Genomic_DNA"/>
</dbReference>
<feature type="compositionally biased region" description="Basic and acidic residues" evidence="1">
    <location>
        <begin position="94"/>
        <end position="108"/>
    </location>
</feature>
<feature type="region of interest" description="Disordered" evidence="1">
    <location>
        <begin position="81"/>
        <end position="113"/>
    </location>
</feature>
<comment type="caution">
    <text evidence="2">The sequence shown here is derived from an EMBL/GenBank/DDBJ whole genome shotgun (WGS) entry which is preliminary data.</text>
</comment>
<accession>A0A843U7X0</accession>
<dbReference type="OrthoDB" id="7992326at2759"/>
<evidence type="ECO:0000313" key="2">
    <source>
        <dbReference type="EMBL" id="MQL78137.1"/>
    </source>
</evidence>
<sequence>MMGRVTAVLSESLESRTKVAKAMQGLELTTCFVTSPGVLKGVGGGKDAAKGHDGEGNDGEVYKIGQQEKHYIAIGDVDGKEGGQCRNDSTSRTPTRDPEVRVATHGSEDPEGLNALAGDPFPLSPFFPSLLSLRRCSASPSSLCVFQARRRVVRGVVASWTLCGVVGGPGMEHPVVCLSTDVTTAVRVATLVEASARSGFAVVMLCPVAIWLVSRCPSPSRWYRNGLGGRDIICIASGVSVDPGAWHLRACLVQWLSPLPGTPVLGILLREYSGLRACSSWQLTWQTLEQRGKRGLDSGAESFAELSCLGRDAEVVEAGRQELDWRAEGVNDVSPSWLLAVEACLVRGGTSVCGFPALWHVHSSGWFCLWALDLVEVYGGRACGETSFSPGCCVVSTGVPRVASALCATPLVSAGVVCVARPRLVVVEWSWTGNPYWALFARLTPLLPSARGSPSWELGVGQVAEAAVAPCVVSSRESECCELLYRVRGCPARFVCVLQWVAVVVVLLAWRVRSLGVFVSWWNGWRWTRWQWSFPYGGRLHASPGAVLLVVVGASGCSVCHVVSLVERCNTCLWLLSAWCWLVVSSGEVLSEFFFVGSGGKPFVVVLVRVSSKTVPCLFLSVVVLPQGLRCAVGLVGAFWQVFPERCLGGSGGGSSQYRPLLFLAEVLPRSALCSTALGAFGGGSPQSCFVLFWLSLLSLYRDELSLLPVGLFVLQSAWALSVKVVCFASRALCDGPGYLCPLRLHIQIRLPRTDRKISGMADRRDWGGGGDDPEESTQHMIERIWESLTDIRARMDQQAPVPPVAVPSGDGETAPVAPVPSRVELPFAAPVPPLPPVLLAEEPVMQVEKFLRLQPPTYSGGPNPDTAEHWVHEIERVFATMRCPAADKVVLAAYQLRDFALEWWRLKMQTTFAGRTEETITWSEFLDVKEEDGEVVSNFSKAEVGLRWRSRSRVLPGSLLLHQDIDAIIVISRDI</sequence>
<dbReference type="AlphaFoldDB" id="A0A843U7X0"/>
<proteinExistence type="predicted"/>
<reference evidence="2" key="1">
    <citation type="submission" date="2017-07" db="EMBL/GenBank/DDBJ databases">
        <title>Taro Niue Genome Assembly and Annotation.</title>
        <authorList>
            <person name="Atibalentja N."/>
            <person name="Keating K."/>
            <person name="Fields C.J."/>
        </authorList>
    </citation>
    <scope>NUCLEOTIDE SEQUENCE</scope>
    <source>
        <strain evidence="2">Niue_2</strain>
        <tissue evidence="2">Leaf</tissue>
    </source>
</reference>
<protein>
    <recommendedName>
        <fullName evidence="4">Retrotransposon gag domain-containing protein</fullName>
    </recommendedName>
</protein>